<keyword evidence="4" id="KW-1003">Cell membrane</keyword>
<evidence type="ECO:0000256" key="8">
    <source>
        <dbReference type="SAM" id="Phobius"/>
    </source>
</evidence>
<comment type="subcellular location">
    <subcellularLocation>
        <location evidence="1">Cell membrane</location>
        <topology evidence="1">Multi-pass membrane protein</topology>
    </subcellularLocation>
</comment>
<evidence type="ECO:0000313" key="10">
    <source>
        <dbReference type="EMBL" id="KRN99173.1"/>
    </source>
</evidence>
<comment type="caution">
    <text evidence="10">The sequence shown here is derived from an EMBL/GenBank/DDBJ whole genome shotgun (WGS) entry which is preliminary data.</text>
</comment>
<evidence type="ECO:0000259" key="9">
    <source>
        <dbReference type="Pfam" id="PF01061"/>
    </source>
</evidence>
<evidence type="ECO:0000313" key="11">
    <source>
        <dbReference type="Proteomes" id="UP000051886"/>
    </source>
</evidence>
<evidence type="ECO:0000256" key="4">
    <source>
        <dbReference type="ARBA" id="ARBA00022475"/>
    </source>
</evidence>
<reference evidence="10 11" key="1">
    <citation type="journal article" date="2015" name="Genome Announc.">
        <title>Expanding the biotechnology potential of lactobacilli through comparative genomics of 213 strains and associated genera.</title>
        <authorList>
            <person name="Sun Z."/>
            <person name="Harris H.M."/>
            <person name="McCann A."/>
            <person name="Guo C."/>
            <person name="Argimon S."/>
            <person name="Zhang W."/>
            <person name="Yang X."/>
            <person name="Jeffery I.B."/>
            <person name="Cooney J.C."/>
            <person name="Kagawa T.F."/>
            <person name="Liu W."/>
            <person name="Song Y."/>
            <person name="Salvetti E."/>
            <person name="Wrobel A."/>
            <person name="Rasinkangas P."/>
            <person name="Parkhill J."/>
            <person name="Rea M.C."/>
            <person name="O'Sullivan O."/>
            <person name="Ritari J."/>
            <person name="Douillard F.P."/>
            <person name="Paul Ross R."/>
            <person name="Yang R."/>
            <person name="Briner A.E."/>
            <person name="Felis G.E."/>
            <person name="de Vos W.M."/>
            <person name="Barrangou R."/>
            <person name="Klaenhammer T.R."/>
            <person name="Caufield P.W."/>
            <person name="Cui Y."/>
            <person name="Zhang H."/>
            <person name="O'Toole P.W."/>
        </authorList>
    </citation>
    <scope>NUCLEOTIDE SEQUENCE [LARGE SCALE GENOMIC DNA]</scope>
    <source>
        <strain evidence="10 11">NBRC 103219</strain>
    </source>
</reference>
<accession>A0A0R2LH49</accession>
<proteinExistence type="inferred from homology"/>
<protein>
    <submittedName>
        <fullName evidence="10">Teichoic acid ABC transporter permease</fullName>
    </submittedName>
</protein>
<organism evidence="10 11">
    <name type="scientific">Ligilactobacillus pobuzihii</name>
    <dbReference type="NCBI Taxonomy" id="449659"/>
    <lineage>
        <taxon>Bacteria</taxon>
        <taxon>Bacillati</taxon>
        <taxon>Bacillota</taxon>
        <taxon>Bacilli</taxon>
        <taxon>Lactobacillales</taxon>
        <taxon>Lactobacillaceae</taxon>
        <taxon>Ligilactobacillus</taxon>
    </lineage>
</organism>
<keyword evidence="7 8" id="KW-0472">Membrane</keyword>
<feature type="transmembrane region" description="Helical" evidence="8">
    <location>
        <begin position="41"/>
        <end position="59"/>
    </location>
</feature>
<dbReference type="PANTHER" id="PTHR30413">
    <property type="entry name" value="INNER MEMBRANE TRANSPORT PERMEASE"/>
    <property type="match status" value="1"/>
</dbReference>
<feature type="transmembrane region" description="Helical" evidence="8">
    <location>
        <begin position="237"/>
        <end position="255"/>
    </location>
</feature>
<dbReference type="RefSeq" id="WP_017867147.1">
    <property type="nucleotide sequence ID" value="NZ_BJYB01000013.1"/>
</dbReference>
<dbReference type="PATRIC" id="fig|449659.4.peg.1694"/>
<dbReference type="Proteomes" id="UP000051886">
    <property type="component" value="Unassembled WGS sequence"/>
</dbReference>
<gene>
    <name evidence="10" type="ORF">IV66_GL001661</name>
</gene>
<keyword evidence="3" id="KW-0813">Transport</keyword>
<dbReference type="InterPro" id="IPR013525">
    <property type="entry name" value="ABC2_TM"/>
</dbReference>
<feature type="domain" description="ABC-2 type transporter transmembrane" evidence="9">
    <location>
        <begin position="31"/>
        <end position="228"/>
    </location>
</feature>
<feature type="transmembrane region" description="Helical" evidence="8">
    <location>
        <begin position="71"/>
        <end position="95"/>
    </location>
</feature>
<dbReference type="Pfam" id="PF01061">
    <property type="entry name" value="ABC2_membrane"/>
    <property type="match status" value="1"/>
</dbReference>
<dbReference type="EMBL" id="JQCN01000034">
    <property type="protein sequence ID" value="KRN99173.1"/>
    <property type="molecule type" value="Genomic_DNA"/>
</dbReference>
<feature type="transmembrane region" description="Helical" evidence="8">
    <location>
        <begin position="186"/>
        <end position="208"/>
    </location>
</feature>
<dbReference type="GO" id="GO:0140359">
    <property type="term" value="F:ABC-type transporter activity"/>
    <property type="evidence" value="ECO:0007669"/>
    <property type="project" value="InterPro"/>
</dbReference>
<dbReference type="AlphaFoldDB" id="A0A0R2LH49"/>
<dbReference type="PANTHER" id="PTHR30413:SF10">
    <property type="entry name" value="CAPSULE POLYSACCHARIDE EXPORT INNER-MEMBRANE PROTEIN CTRC"/>
    <property type="match status" value="1"/>
</dbReference>
<evidence type="ECO:0000256" key="3">
    <source>
        <dbReference type="ARBA" id="ARBA00022448"/>
    </source>
</evidence>
<evidence type="ECO:0000256" key="5">
    <source>
        <dbReference type="ARBA" id="ARBA00022692"/>
    </source>
</evidence>
<dbReference type="GO" id="GO:0005886">
    <property type="term" value="C:plasma membrane"/>
    <property type="evidence" value="ECO:0007669"/>
    <property type="project" value="UniProtKB-SubCell"/>
</dbReference>
<dbReference type="GO" id="GO:0015920">
    <property type="term" value="P:lipopolysaccharide transport"/>
    <property type="evidence" value="ECO:0007669"/>
    <property type="project" value="TreeGrafter"/>
</dbReference>
<keyword evidence="11" id="KW-1185">Reference proteome</keyword>
<dbReference type="OrthoDB" id="9794365at2"/>
<name>A0A0R2LH49_9LACO</name>
<dbReference type="STRING" id="449659.IV66_GL001661"/>
<feature type="transmembrane region" description="Helical" evidence="8">
    <location>
        <begin position="143"/>
        <end position="165"/>
    </location>
</feature>
<evidence type="ECO:0000256" key="6">
    <source>
        <dbReference type="ARBA" id="ARBA00022989"/>
    </source>
</evidence>
<keyword evidence="6 8" id="KW-1133">Transmembrane helix</keyword>
<evidence type="ECO:0000256" key="1">
    <source>
        <dbReference type="ARBA" id="ARBA00004651"/>
    </source>
</evidence>
<feature type="transmembrane region" description="Helical" evidence="8">
    <location>
        <begin position="116"/>
        <end position="137"/>
    </location>
</feature>
<sequence length="269" mass="31257">MKDAILYIKEQIKYFRVAVNLSQYSTKSTSMQNKFGRLWEILDPLVQLAINYLIFGVLMHRTAPDGLPPLAWMFIGMGVYTFMQHVITVGSKSVTRQFKLTAKMKFPVSIMPTSSMVGFLTEFSIMVGGGLVIAMFYGYYPSIYWLQIFFYFPLLIIFSLSMSLLCSSIEVVFPDFKFFLNYIFRFLMYGSGVIFDLGHFSVIPNLFIQAQLINPFYYLIEGFRDIAFGREWFWDKGMFNLGFVLITLFLLIIAANTHMKIRDRISDYL</sequence>
<comment type="similarity">
    <text evidence="2">Belongs to the ABC-2 integral membrane protein family.</text>
</comment>
<evidence type="ECO:0000256" key="2">
    <source>
        <dbReference type="ARBA" id="ARBA00007783"/>
    </source>
</evidence>
<evidence type="ECO:0000256" key="7">
    <source>
        <dbReference type="ARBA" id="ARBA00023136"/>
    </source>
</evidence>
<keyword evidence="5 8" id="KW-0812">Transmembrane</keyword>